<keyword evidence="4" id="KW-1185">Reference proteome</keyword>
<dbReference type="Pfam" id="PF23544">
    <property type="entry name" value="AtuA_ferredoxin"/>
    <property type="match status" value="1"/>
</dbReference>
<accession>A0ABP5ER77</accession>
<evidence type="ECO:0000259" key="2">
    <source>
        <dbReference type="Pfam" id="PF23544"/>
    </source>
</evidence>
<organism evidence="3 4">
    <name type="scientific">Catenulispora subtropica</name>
    <dbReference type="NCBI Taxonomy" id="450798"/>
    <lineage>
        <taxon>Bacteria</taxon>
        <taxon>Bacillati</taxon>
        <taxon>Actinomycetota</taxon>
        <taxon>Actinomycetes</taxon>
        <taxon>Catenulisporales</taxon>
        <taxon>Catenulisporaceae</taxon>
        <taxon>Catenulispora</taxon>
    </lineage>
</organism>
<name>A0ABP5ER77_9ACTN</name>
<evidence type="ECO:0000259" key="1">
    <source>
        <dbReference type="Pfam" id="PF07287"/>
    </source>
</evidence>
<dbReference type="Proteomes" id="UP001499854">
    <property type="component" value="Unassembled WGS sequence"/>
</dbReference>
<feature type="domain" description="Acyclic terpene utilisation N-terminal" evidence="1">
    <location>
        <begin position="11"/>
        <end position="446"/>
    </location>
</feature>
<feature type="domain" description="AtuA-like ferredoxin-fold" evidence="2">
    <location>
        <begin position="489"/>
        <end position="581"/>
    </location>
</feature>
<evidence type="ECO:0000313" key="4">
    <source>
        <dbReference type="Proteomes" id="UP001499854"/>
    </source>
</evidence>
<dbReference type="EMBL" id="BAAAQM010000079">
    <property type="protein sequence ID" value="GAA2003802.1"/>
    <property type="molecule type" value="Genomic_DNA"/>
</dbReference>
<protein>
    <submittedName>
        <fullName evidence="3">DUF1446 domain-containing protein</fullName>
    </submittedName>
</protein>
<dbReference type="InterPro" id="IPR056362">
    <property type="entry name" value="AtuA-like_ferredoxin_dom"/>
</dbReference>
<sequence>MNTQVPPRRPVRIANASGFYGDRLSAAREMVDGGPIDVLTADYLAELTMLILHKARERGGPGYARTFLAQMNQVLAACQERGVKVVANAGGLEPARLAEDVRALVAHLGLRLKVAHIEGDDLLPRIAELRAKGVDFKNIDTGAPFPEAMEPVSANAYLGAWGIAAALEAGADIVVCGRVTDASLVVGPAAWWHGWRGDDWDALAGAVVAGHVIECGPQCTGGNYSFLDELPDTRVPGFPIAEVAHDGSAVITKHAGTGGVVSVGTVTAQLLYEIEGPAYANPDVTAHFDTVRLTQQAPDRVRISGVKGMTGPHKLKVALNYRGGFRNSITLGVTGLDVEAKAGLAEAQIFDTLGGRQRFESVDVRLQRSDKPAEQARTSEEATAYLHITVKDKDPDKVGQAFTGAVTGLALSGYSGLHPTAPPTREVEYGVYWPALIQDRHVDHVAVLPDGERVLIEPCRRPMGQALHLGAPPPPQAFVSDGMKRLAPLGLVCGARSGDKGGNANVGLWTRSDRAYAWLRETLDADTFQKLVPESSDLRVERFELPNLRALNFVVYGLLGEGVASSTRADPQAKGLGEFVRSRLVEVPVEFLNS</sequence>
<proteinExistence type="predicted"/>
<dbReference type="Pfam" id="PF07287">
    <property type="entry name" value="AtuA"/>
    <property type="match status" value="1"/>
</dbReference>
<evidence type="ECO:0000313" key="3">
    <source>
        <dbReference type="EMBL" id="GAA2003802.1"/>
    </source>
</evidence>
<dbReference type="RefSeq" id="WP_344662677.1">
    <property type="nucleotide sequence ID" value="NZ_BAAAQM010000079.1"/>
</dbReference>
<dbReference type="PANTHER" id="PTHR47585:SF1">
    <property type="entry name" value="DUF1446 DOMAIN-CONTAINING PROTEIN"/>
    <property type="match status" value="1"/>
</dbReference>
<dbReference type="InterPro" id="IPR010839">
    <property type="entry name" value="AtuA_N"/>
</dbReference>
<comment type="caution">
    <text evidence="3">The sequence shown here is derived from an EMBL/GenBank/DDBJ whole genome shotgun (WGS) entry which is preliminary data.</text>
</comment>
<gene>
    <name evidence="3" type="ORF">GCM10009838_82540</name>
</gene>
<reference evidence="4" key="1">
    <citation type="journal article" date="2019" name="Int. J. Syst. Evol. Microbiol.">
        <title>The Global Catalogue of Microorganisms (GCM) 10K type strain sequencing project: providing services to taxonomists for standard genome sequencing and annotation.</title>
        <authorList>
            <consortium name="The Broad Institute Genomics Platform"/>
            <consortium name="The Broad Institute Genome Sequencing Center for Infectious Disease"/>
            <person name="Wu L."/>
            <person name="Ma J."/>
        </authorList>
    </citation>
    <scope>NUCLEOTIDE SEQUENCE [LARGE SCALE GENOMIC DNA]</scope>
    <source>
        <strain evidence="4">JCM 16013</strain>
    </source>
</reference>
<dbReference type="PANTHER" id="PTHR47585">
    <property type="match status" value="1"/>
</dbReference>